<evidence type="ECO:0000259" key="6">
    <source>
        <dbReference type="Pfam" id="PF00069"/>
    </source>
</evidence>
<dbReference type="EMBL" id="JBBPBN010000064">
    <property type="protein sequence ID" value="KAK8986257.1"/>
    <property type="molecule type" value="Genomic_DNA"/>
</dbReference>
<protein>
    <recommendedName>
        <fullName evidence="6">Protein kinase domain-containing protein</fullName>
    </recommendedName>
</protein>
<organism evidence="7 8">
    <name type="scientific">Hibiscus sabdariffa</name>
    <name type="common">roselle</name>
    <dbReference type="NCBI Taxonomy" id="183260"/>
    <lineage>
        <taxon>Eukaryota</taxon>
        <taxon>Viridiplantae</taxon>
        <taxon>Streptophyta</taxon>
        <taxon>Embryophyta</taxon>
        <taxon>Tracheophyta</taxon>
        <taxon>Spermatophyta</taxon>
        <taxon>Magnoliopsida</taxon>
        <taxon>eudicotyledons</taxon>
        <taxon>Gunneridae</taxon>
        <taxon>Pentapetalae</taxon>
        <taxon>rosids</taxon>
        <taxon>malvids</taxon>
        <taxon>Malvales</taxon>
        <taxon>Malvaceae</taxon>
        <taxon>Malvoideae</taxon>
        <taxon>Hibiscus</taxon>
    </lineage>
</organism>
<keyword evidence="2" id="KW-0808">Transferase</keyword>
<keyword evidence="3" id="KW-0547">Nucleotide-binding</keyword>
<evidence type="ECO:0000313" key="7">
    <source>
        <dbReference type="EMBL" id="KAK8986257.1"/>
    </source>
</evidence>
<feature type="domain" description="Protein kinase" evidence="6">
    <location>
        <begin position="53"/>
        <end position="104"/>
    </location>
</feature>
<keyword evidence="8" id="KW-1185">Reference proteome</keyword>
<evidence type="ECO:0000256" key="3">
    <source>
        <dbReference type="ARBA" id="ARBA00022741"/>
    </source>
</evidence>
<evidence type="ECO:0000313" key="8">
    <source>
        <dbReference type="Proteomes" id="UP001396334"/>
    </source>
</evidence>
<dbReference type="Gene3D" id="1.10.510.10">
    <property type="entry name" value="Transferase(Phosphotransferase) domain 1"/>
    <property type="match status" value="1"/>
</dbReference>
<name>A0ABR2PCT8_9ROSI</name>
<evidence type="ECO:0000256" key="2">
    <source>
        <dbReference type="ARBA" id="ARBA00022679"/>
    </source>
</evidence>
<dbReference type="InterPro" id="IPR011009">
    <property type="entry name" value="Kinase-like_dom_sf"/>
</dbReference>
<dbReference type="SUPFAM" id="SSF56112">
    <property type="entry name" value="Protein kinase-like (PK-like)"/>
    <property type="match status" value="1"/>
</dbReference>
<evidence type="ECO:0000256" key="4">
    <source>
        <dbReference type="ARBA" id="ARBA00022777"/>
    </source>
</evidence>
<evidence type="ECO:0000256" key="1">
    <source>
        <dbReference type="ARBA" id="ARBA00022527"/>
    </source>
</evidence>
<dbReference type="Proteomes" id="UP001396334">
    <property type="component" value="Unassembled WGS sequence"/>
</dbReference>
<keyword evidence="1" id="KW-0723">Serine/threonine-protein kinase</keyword>
<sequence>MVLTLIFTEKHESVWLNKKKNDHVTKLLSSSFHIKFLSRTKTEGLLQIRINPFSPHCFSHNYVAPEVINNKGYNGAKVDLSSCGVILSVLMADYLPFEDSNLVGLYKKFSWPTITSPWSTDGEKNLEEQSDLLIATLTSDRPRYPMIIWILNWLLRNVTTQLLGHRCGKKAQEKWRQNA</sequence>
<proteinExistence type="predicted"/>
<reference evidence="7 8" key="1">
    <citation type="journal article" date="2024" name="G3 (Bethesda)">
        <title>Genome assembly of Hibiscus sabdariffa L. provides insights into metabolisms of medicinal natural products.</title>
        <authorList>
            <person name="Kim T."/>
        </authorList>
    </citation>
    <scope>NUCLEOTIDE SEQUENCE [LARGE SCALE GENOMIC DNA]</scope>
    <source>
        <strain evidence="7">TK-2024</strain>
        <tissue evidence="7">Old leaves</tissue>
    </source>
</reference>
<evidence type="ECO:0000256" key="5">
    <source>
        <dbReference type="ARBA" id="ARBA00022840"/>
    </source>
</evidence>
<accession>A0ABR2PCT8</accession>
<dbReference type="PANTHER" id="PTHR43895:SF123">
    <property type="entry name" value="NON-SPECIFIC SERINE_THREONINE PROTEIN KINASE"/>
    <property type="match status" value="1"/>
</dbReference>
<dbReference type="PANTHER" id="PTHR43895">
    <property type="entry name" value="CALCIUM/CALMODULIN-DEPENDENT PROTEIN KINASE KINASE-RELATED"/>
    <property type="match status" value="1"/>
</dbReference>
<keyword evidence="4" id="KW-0418">Kinase</keyword>
<comment type="caution">
    <text evidence="7">The sequence shown here is derived from an EMBL/GenBank/DDBJ whole genome shotgun (WGS) entry which is preliminary data.</text>
</comment>
<dbReference type="InterPro" id="IPR000719">
    <property type="entry name" value="Prot_kinase_dom"/>
</dbReference>
<gene>
    <name evidence="7" type="ORF">V6N11_013751</name>
</gene>
<keyword evidence="5" id="KW-0067">ATP-binding</keyword>
<dbReference type="Pfam" id="PF00069">
    <property type="entry name" value="Pkinase"/>
    <property type="match status" value="1"/>
</dbReference>